<evidence type="ECO:0008006" key="3">
    <source>
        <dbReference type="Google" id="ProtNLM"/>
    </source>
</evidence>
<organism evidence="1 2">
    <name type="scientific">Favolaschia claudopus</name>
    <dbReference type="NCBI Taxonomy" id="2862362"/>
    <lineage>
        <taxon>Eukaryota</taxon>
        <taxon>Fungi</taxon>
        <taxon>Dikarya</taxon>
        <taxon>Basidiomycota</taxon>
        <taxon>Agaricomycotina</taxon>
        <taxon>Agaricomycetes</taxon>
        <taxon>Agaricomycetidae</taxon>
        <taxon>Agaricales</taxon>
        <taxon>Marasmiineae</taxon>
        <taxon>Mycenaceae</taxon>
        <taxon>Favolaschia</taxon>
    </lineage>
</organism>
<keyword evidence="2" id="KW-1185">Reference proteome</keyword>
<dbReference type="Proteomes" id="UP001362999">
    <property type="component" value="Unassembled WGS sequence"/>
</dbReference>
<accession>A0AAW0CNN0</accession>
<proteinExistence type="predicted"/>
<reference evidence="1 2" key="1">
    <citation type="journal article" date="2024" name="J Genomics">
        <title>Draft genome sequencing and assembly of Favolaschia claudopus CIRM-BRFM 2984 isolated from oak limbs.</title>
        <authorList>
            <person name="Navarro D."/>
            <person name="Drula E."/>
            <person name="Chaduli D."/>
            <person name="Cazenave R."/>
            <person name="Ahrendt S."/>
            <person name="Wang J."/>
            <person name="Lipzen A."/>
            <person name="Daum C."/>
            <person name="Barry K."/>
            <person name="Grigoriev I.V."/>
            <person name="Favel A."/>
            <person name="Rosso M.N."/>
            <person name="Martin F."/>
        </authorList>
    </citation>
    <scope>NUCLEOTIDE SEQUENCE [LARGE SCALE GENOMIC DNA]</scope>
    <source>
        <strain evidence="1 2">CIRM-BRFM 2984</strain>
    </source>
</reference>
<gene>
    <name evidence="1" type="ORF">R3P38DRAFT_2515321</name>
</gene>
<name>A0AAW0CNN0_9AGAR</name>
<comment type="caution">
    <text evidence="1">The sequence shown here is derived from an EMBL/GenBank/DDBJ whole genome shotgun (WGS) entry which is preliminary data.</text>
</comment>
<dbReference type="AlphaFoldDB" id="A0AAW0CNN0"/>
<evidence type="ECO:0000313" key="2">
    <source>
        <dbReference type="Proteomes" id="UP001362999"/>
    </source>
</evidence>
<protein>
    <recommendedName>
        <fullName evidence="3">Ubiquitin-like protease family profile domain-containing protein</fullName>
    </recommendedName>
</protein>
<dbReference type="EMBL" id="JAWWNJ010000016">
    <property type="protein sequence ID" value="KAK7040054.1"/>
    <property type="molecule type" value="Genomic_DNA"/>
</dbReference>
<evidence type="ECO:0000313" key="1">
    <source>
        <dbReference type="EMBL" id="KAK7040054.1"/>
    </source>
</evidence>
<sequence>MAGLVEVLDSDDEDQLPPFDAREWIGNNKTYPTYAPPELDAYCTRQLRIPREIKSAFPKTTLNVTAFLRIGLPAKSHALVFPVASACFSPSMPNMDIVQTIEHLNTRQLPPKKYIEQLNKEARQAILDGKVSVQDSRSPNIRFSLWIIAAWRWLVEMTEAQEHWKAAEEWVNKKRPALPAADAAAGYLSTLGWDIPLAAGEQTLAFARAISDRMAVDGMMDVMMSMLQKRITAQAHLASRIVLVQRGFMIEILKAKGAQDYKTAKRPYLAALEAKGKKGTMSELWFTALWEEQAHWLAFKCDFKDLTLSYGTSGDPLNMPGRPQDIVQKTLWWLQSQFNKSFRCKGNILTCGKQTDGTSCGFIAINTVAHNTLGDDIWTTSGKVHDRLNWFNLVCADHEMNVSDSNEKHIHPLMCCAEG</sequence>
<dbReference type="Gene3D" id="3.40.395.10">
    <property type="entry name" value="Adenoviral Proteinase, Chain A"/>
    <property type="match status" value="1"/>
</dbReference>